<dbReference type="Pfam" id="PF00891">
    <property type="entry name" value="Methyltransf_2"/>
    <property type="match status" value="1"/>
</dbReference>
<dbReference type="OrthoDB" id="1535081at2759"/>
<dbReference type="PROSITE" id="PS51683">
    <property type="entry name" value="SAM_OMT_II"/>
    <property type="match status" value="1"/>
</dbReference>
<dbReference type="GO" id="GO:0008171">
    <property type="term" value="F:O-methyltransferase activity"/>
    <property type="evidence" value="ECO:0007669"/>
    <property type="project" value="InterPro"/>
</dbReference>
<dbReference type="PANTHER" id="PTHR43712">
    <property type="entry name" value="PUTATIVE (AFU_ORTHOLOGUE AFUA_4G14580)-RELATED"/>
    <property type="match status" value="1"/>
</dbReference>
<proteinExistence type="predicted"/>
<evidence type="ECO:0000256" key="2">
    <source>
        <dbReference type="ARBA" id="ARBA00022679"/>
    </source>
</evidence>
<dbReference type="PANTHER" id="PTHR43712:SF1">
    <property type="entry name" value="HYPOTHETICAL O-METHYLTRANSFERASE (EUROFUNG)-RELATED"/>
    <property type="match status" value="1"/>
</dbReference>
<evidence type="ECO:0000313" key="7">
    <source>
        <dbReference type="Proteomes" id="UP001150941"/>
    </source>
</evidence>
<dbReference type="RefSeq" id="XP_058327851.1">
    <property type="nucleotide sequence ID" value="XM_058477506.1"/>
</dbReference>
<dbReference type="GeneID" id="83204809"/>
<dbReference type="GO" id="GO:0032259">
    <property type="term" value="P:methylation"/>
    <property type="evidence" value="ECO:0007669"/>
    <property type="project" value="UniProtKB-KW"/>
</dbReference>
<evidence type="ECO:0000256" key="1">
    <source>
        <dbReference type="ARBA" id="ARBA00022603"/>
    </source>
</evidence>
<feature type="domain" description="O-methyltransferase C-terminal" evidence="4">
    <location>
        <begin position="295"/>
        <end position="495"/>
    </location>
</feature>
<evidence type="ECO:0000259" key="5">
    <source>
        <dbReference type="Pfam" id="PF08100"/>
    </source>
</evidence>
<evidence type="ECO:0008006" key="8">
    <source>
        <dbReference type="Google" id="ProtNLM"/>
    </source>
</evidence>
<dbReference type="Pfam" id="PF08100">
    <property type="entry name" value="Dimerisation"/>
    <property type="match status" value="1"/>
</dbReference>
<keyword evidence="3" id="KW-0949">S-adenosyl-L-methionine</keyword>
<organism evidence="6 7">
    <name type="scientific">Penicillium chermesinum</name>
    <dbReference type="NCBI Taxonomy" id="63820"/>
    <lineage>
        <taxon>Eukaryota</taxon>
        <taxon>Fungi</taxon>
        <taxon>Dikarya</taxon>
        <taxon>Ascomycota</taxon>
        <taxon>Pezizomycotina</taxon>
        <taxon>Eurotiomycetes</taxon>
        <taxon>Eurotiomycetidae</taxon>
        <taxon>Eurotiales</taxon>
        <taxon>Aspergillaceae</taxon>
        <taxon>Penicillium</taxon>
    </lineage>
</organism>
<dbReference type="InterPro" id="IPR036390">
    <property type="entry name" value="WH_DNA-bd_sf"/>
</dbReference>
<dbReference type="EMBL" id="JAPQKS010000006">
    <property type="protein sequence ID" value="KAJ5223668.1"/>
    <property type="molecule type" value="Genomic_DNA"/>
</dbReference>
<evidence type="ECO:0000256" key="3">
    <source>
        <dbReference type="ARBA" id="ARBA00022691"/>
    </source>
</evidence>
<dbReference type="Gene3D" id="1.10.10.10">
    <property type="entry name" value="Winged helix-like DNA-binding domain superfamily/Winged helix DNA-binding domain"/>
    <property type="match status" value="1"/>
</dbReference>
<comment type="caution">
    <text evidence="6">The sequence shown here is derived from an EMBL/GenBank/DDBJ whole genome shotgun (WGS) entry which is preliminary data.</text>
</comment>
<keyword evidence="2" id="KW-0808">Transferase</keyword>
<dbReference type="GO" id="GO:0044550">
    <property type="term" value="P:secondary metabolite biosynthetic process"/>
    <property type="evidence" value="ECO:0007669"/>
    <property type="project" value="UniProtKB-ARBA"/>
</dbReference>
<evidence type="ECO:0000313" key="6">
    <source>
        <dbReference type="EMBL" id="KAJ5223668.1"/>
    </source>
</evidence>
<feature type="domain" description="O-methyltransferase dimerisation" evidence="5">
    <location>
        <begin position="174"/>
        <end position="247"/>
    </location>
</feature>
<keyword evidence="1" id="KW-0489">Methyltransferase</keyword>
<reference evidence="6" key="1">
    <citation type="submission" date="2022-11" db="EMBL/GenBank/DDBJ databases">
        <authorList>
            <person name="Petersen C."/>
        </authorList>
    </citation>
    <scope>NUCLEOTIDE SEQUENCE</scope>
    <source>
        <strain evidence="6">IBT 19713</strain>
    </source>
</reference>
<sequence length="515" mass="57611">MTIVDRAPGNSHSTIGVCLLFPPLDPPAECSVVTSFLSTPAPEHRANRSDPAPSAPAIYEDICKNYNLITREFILEKVKLGSQRKIEDDPVPPVPPEEFSRSSSRKVFSMLSVDATMTVDISNSKQFASLVGQVQKIADNTRDNLSEADRVAALAAAHRLTQSLEKPRDAVIKMAFSSVQVTCVRIAMDMDVFTTLSKESGPLTLEELAAVKGADMELMERILRLLTAIGYVDEVGVRTYAATAMTHQLTDKGSIGAMKWIFDGGAVSLAKMPEYLRQTNFRNPTTDLRKGVLQYGEQMEMPVWEWIASRPDLNESFNSFMEGDRGDRPDWVDWFPVQERVIEGFQGGENDVLFVDVAGGRGHDLKSFQAKYPNAPGRLVLEDQPHVLEEAQVSAKIEKVPIDLFKEQPIQGARAYYMKYVLHDWSDTHSRAILEQIRNAMKKGYSKLILEEFIMPDKNAGFLSALWDLQMLVFCNSMERNIEQWNRLLSSTGFKLVKIWSPPGDGSSIIEAERV</sequence>
<gene>
    <name evidence="6" type="ORF">N7468_008210</name>
</gene>
<protein>
    <recommendedName>
        <fullName evidence="8">O-methyltransferase</fullName>
    </recommendedName>
</protein>
<keyword evidence="7" id="KW-1185">Reference proteome</keyword>
<accession>A0A9W9TI83</accession>
<dbReference type="SUPFAM" id="SSF53335">
    <property type="entry name" value="S-adenosyl-L-methionine-dependent methyltransferases"/>
    <property type="match status" value="1"/>
</dbReference>
<dbReference type="InterPro" id="IPR016461">
    <property type="entry name" value="COMT-like"/>
</dbReference>
<dbReference type="SUPFAM" id="SSF46785">
    <property type="entry name" value="Winged helix' DNA-binding domain"/>
    <property type="match status" value="1"/>
</dbReference>
<dbReference type="AlphaFoldDB" id="A0A9W9TI83"/>
<reference evidence="6" key="2">
    <citation type="journal article" date="2023" name="IMA Fungus">
        <title>Comparative genomic study of the Penicillium genus elucidates a diverse pangenome and 15 lateral gene transfer events.</title>
        <authorList>
            <person name="Petersen C."/>
            <person name="Sorensen T."/>
            <person name="Nielsen M.R."/>
            <person name="Sondergaard T.E."/>
            <person name="Sorensen J.L."/>
            <person name="Fitzpatrick D.A."/>
            <person name="Frisvad J.C."/>
            <person name="Nielsen K.L."/>
        </authorList>
    </citation>
    <scope>NUCLEOTIDE SEQUENCE</scope>
    <source>
        <strain evidence="6">IBT 19713</strain>
    </source>
</reference>
<name>A0A9W9TI83_9EURO</name>
<dbReference type="InterPro" id="IPR001077">
    <property type="entry name" value="COMT_C"/>
</dbReference>
<dbReference type="Proteomes" id="UP001150941">
    <property type="component" value="Unassembled WGS sequence"/>
</dbReference>
<dbReference type="Gene3D" id="3.40.50.150">
    <property type="entry name" value="Vaccinia Virus protein VP39"/>
    <property type="match status" value="1"/>
</dbReference>
<dbReference type="GO" id="GO:0046983">
    <property type="term" value="F:protein dimerization activity"/>
    <property type="evidence" value="ECO:0007669"/>
    <property type="project" value="InterPro"/>
</dbReference>
<dbReference type="InterPro" id="IPR012967">
    <property type="entry name" value="COMT_dimerisation"/>
</dbReference>
<dbReference type="InterPro" id="IPR029063">
    <property type="entry name" value="SAM-dependent_MTases_sf"/>
</dbReference>
<evidence type="ECO:0000259" key="4">
    <source>
        <dbReference type="Pfam" id="PF00891"/>
    </source>
</evidence>
<dbReference type="InterPro" id="IPR036388">
    <property type="entry name" value="WH-like_DNA-bd_sf"/>
</dbReference>